<dbReference type="PANTHER" id="PTHR34703">
    <property type="entry name" value="ANTIPORTER SUBUNIT MNHG2-RELATED"/>
    <property type="match status" value="1"/>
</dbReference>
<gene>
    <name evidence="4" type="ORF">SAMN05660657_00308</name>
</gene>
<evidence type="ECO:0000256" key="3">
    <source>
        <dbReference type="SAM" id="Phobius"/>
    </source>
</evidence>
<organism evidence="4 5">
    <name type="scientific">Geodermatophilus amargosae</name>
    <dbReference type="NCBI Taxonomy" id="1296565"/>
    <lineage>
        <taxon>Bacteria</taxon>
        <taxon>Bacillati</taxon>
        <taxon>Actinomycetota</taxon>
        <taxon>Actinomycetes</taxon>
        <taxon>Geodermatophilales</taxon>
        <taxon>Geodermatophilaceae</taxon>
        <taxon>Geodermatophilus</taxon>
    </lineage>
</organism>
<comment type="similarity">
    <text evidence="1">Belongs to the CPA3 antiporters (TC 2.A.63) subunit G family.</text>
</comment>
<dbReference type="NCBIfam" id="NF009314">
    <property type="entry name" value="PRK12674.1-2"/>
    <property type="match status" value="1"/>
</dbReference>
<dbReference type="AlphaFoldDB" id="A0A1I6X964"/>
<dbReference type="NCBIfam" id="TIGR01300">
    <property type="entry name" value="CPA3_mnhG_phaG"/>
    <property type="match status" value="1"/>
</dbReference>
<dbReference type="RefSeq" id="WP_093577662.1">
    <property type="nucleotide sequence ID" value="NZ_FPBA01000001.1"/>
</dbReference>
<evidence type="ECO:0000313" key="4">
    <source>
        <dbReference type="EMBL" id="SFT34908.1"/>
    </source>
</evidence>
<dbReference type="OrthoDB" id="3214257at2"/>
<feature type="region of interest" description="Disordered" evidence="2">
    <location>
        <begin position="107"/>
        <end position="135"/>
    </location>
</feature>
<dbReference type="STRING" id="1296565.SAMN05660657_00308"/>
<keyword evidence="5" id="KW-1185">Reference proteome</keyword>
<dbReference type="GO" id="GO:0015385">
    <property type="term" value="F:sodium:proton antiporter activity"/>
    <property type="evidence" value="ECO:0007669"/>
    <property type="project" value="TreeGrafter"/>
</dbReference>
<evidence type="ECO:0000256" key="2">
    <source>
        <dbReference type="SAM" id="MobiDB-lite"/>
    </source>
</evidence>
<protein>
    <submittedName>
        <fullName evidence="4">Multisubunit sodium/proton antiporter, MrpG subunit (TC 2.A.63.1)</fullName>
    </submittedName>
</protein>
<keyword evidence="3" id="KW-1133">Transmembrane helix</keyword>
<proteinExistence type="inferred from homology"/>
<keyword evidence="3" id="KW-0472">Membrane</keyword>
<evidence type="ECO:0000313" key="5">
    <source>
        <dbReference type="Proteomes" id="UP000199546"/>
    </source>
</evidence>
<dbReference type="EMBL" id="FPBA01000001">
    <property type="protein sequence ID" value="SFT34908.1"/>
    <property type="molecule type" value="Genomic_DNA"/>
</dbReference>
<accession>A0A1I6X964</accession>
<keyword evidence="3" id="KW-0812">Transmembrane</keyword>
<reference evidence="5" key="1">
    <citation type="submission" date="2016-10" db="EMBL/GenBank/DDBJ databases">
        <authorList>
            <person name="Varghese N."/>
            <person name="Submissions S."/>
        </authorList>
    </citation>
    <scope>NUCLEOTIDE SEQUENCE [LARGE SCALE GENOMIC DNA]</scope>
    <source>
        <strain evidence="5">DSM 46136</strain>
    </source>
</reference>
<feature type="transmembrane region" description="Helical" evidence="3">
    <location>
        <begin position="65"/>
        <end position="87"/>
    </location>
</feature>
<feature type="compositionally biased region" description="Basic and acidic residues" evidence="2">
    <location>
        <begin position="111"/>
        <end position="135"/>
    </location>
</feature>
<feature type="transmembrane region" description="Helical" evidence="3">
    <location>
        <begin position="6"/>
        <end position="28"/>
    </location>
</feature>
<dbReference type="InterPro" id="IPR005133">
    <property type="entry name" value="PhaG_MnhG_YufB"/>
</dbReference>
<dbReference type="Pfam" id="PF03334">
    <property type="entry name" value="PhaG_MnhG_YufB"/>
    <property type="match status" value="1"/>
</dbReference>
<name>A0A1I6X964_9ACTN</name>
<sequence>MTALADVVAFACLLAGALLCLTAGLGLVRFPDVLSRMHAGTKPQVLGVLLVMVGAAIRLDGWANAWMLLLVAAFQLLTAPVSAHLISRVAYRRRHVRRDLLLVDELGTPGHQDDAHRGDEPGDAPPEHPAVRPAG</sequence>
<dbReference type="PANTHER" id="PTHR34703:SF1">
    <property type="entry name" value="ANTIPORTER SUBUNIT MNHG2-RELATED"/>
    <property type="match status" value="1"/>
</dbReference>
<evidence type="ECO:0000256" key="1">
    <source>
        <dbReference type="ARBA" id="ARBA00008404"/>
    </source>
</evidence>
<dbReference type="Proteomes" id="UP000199546">
    <property type="component" value="Unassembled WGS sequence"/>
</dbReference>